<proteinExistence type="predicted"/>
<evidence type="ECO:0000313" key="3">
    <source>
        <dbReference type="Proteomes" id="UP000184423"/>
    </source>
</evidence>
<evidence type="ECO:0000259" key="1">
    <source>
        <dbReference type="SMART" id="SM00860"/>
    </source>
</evidence>
<dbReference type="InterPro" id="IPR018958">
    <property type="entry name" value="Knr4/Smi1-like_dom"/>
</dbReference>
<gene>
    <name evidence="2" type="ORF">SAMN02746091_01122</name>
</gene>
<dbReference type="Proteomes" id="UP000184423">
    <property type="component" value="Unassembled WGS sequence"/>
</dbReference>
<dbReference type="Pfam" id="PF09346">
    <property type="entry name" value="SMI1_KNR4"/>
    <property type="match status" value="1"/>
</dbReference>
<name>A0A1M4WCG4_9CLOT</name>
<dbReference type="SUPFAM" id="SSF160631">
    <property type="entry name" value="SMI1/KNR4-like"/>
    <property type="match status" value="1"/>
</dbReference>
<dbReference type="SMART" id="SM00860">
    <property type="entry name" value="SMI1_KNR4"/>
    <property type="match status" value="1"/>
</dbReference>
<dbReference type="SMART" id="SM00028">
    <property type="entry name" value="TPR"/>
    <property type="match status" value="2"/>
</dbReference>
<accession>A0A1M4WCG4</accession>
<dbReference type="InterPro" id="IPR037883">
    <property type="entry name" value="Knr4/Smi1-like_sf"/>
</dbReference>
<dbReference type="InterPro" id="IPR019734">
    <property type="entry name" value="TPR_rpt"/>
</dbReference>
<feature type="domain" description="Knr4/Smi1-like" evidence="1">
    <location>
        <begin position="1"/>
        <end position="109"/>
    </location>
</feature>
<dbReference type="RefSeq" id="WP_027309244.1">
    <property type="nucleotide sequence ID" value="NZ_FQVG01000016.1"/>
</dbReference>
<keyword evidence="3" id="KW-1185">Reference proteome</keyword>
<dbReference type="InterPro" id="IPR011990">
    <property type="entry name" value="TPR-like_helical_dom_sf"/>
</dbReference>
<reference evidence="3" key="1">
    <citation type="submission" date="2016-11" db="EMBL/GenBank/DDBJ databases">
        <authorList>
            <person name="Varghese N."/>
            <person name="Submissions S."/>
        </authorList>
    </citation>
    <scope>NUCLEOTIDE SEQUENCE [LARGE SCALE GENOMIC DNA]</scope>
    <source>
        <strain evidence="3">DSM 10124</strain>
    </source>
</reference>
<evidence type="ECO:0000313" key="2">
    <source>
        <dbReference type="EMBL" id="SHE78877.1"/>
    </source>
</evidence>
<protein>
    <submittedName>
        <fullName evidence="2">SMI1 / KNR4 family (SUKH-1)</fullName>
    </submittedName>
</protein>
<dbReference type="EMBL" id="FQVG01000016">
    <property type="protein sequence ID" value="SHE78877.1"/>
    <property type="molecule type" value="Genomic_DNA"/>
</dbReference>
<organism evidence="2 3">
    <name type="scientific">Caloramator proteoclasticus DSM 10124</name>
    <dbReference type="NCBI Taxonomy" id="1121262"/>
    <lineage>
        <taxon>Bacteria</taxon>
        <taxon>Bacillati</taxon>
        <taxon>Bacillota</taxon>
        <taxon>Clostridia</taxon>
        <taxon>Eubacteriales</taxon>
        <taxon>Clostridiaceae</taxon>
        <taxon>Caloramator</taxon>
    </lineage>
</organism>
<sequence length="359" mass="42189">MAKGRLEKFEMKYGYFLPMEYKQFIYRYGGDIQFGSCRFEYPENISANILRIPGKMDFRLLPFGDISNGDLYCFYKYGPDVNDYFIGLYLHETSNFVILSSNFESFLYRCMLDDYFASINGVDEYSFEENINASKECIERCLILSKDYGFDFNEIKQYKSEIDYHRLMVNRDKKAVQSLCYLGKYFLENGDFKKGVSYINMAIKACGTYFAPYYILGRHLIFSGKMDGYTYLKKSLKKSLCLTGYSYWQEDFIDIPEDAHREVALFVEDMYDYDDLLEGRLMRGIDPYDAKLRKIMAEEYFGRGRYKQALEECANALYCSSEDKEEILNLALKITKVSGDSYLTKIIENDIKNLNRKVL</sequence>
<dbReference type="SUPFAM" id="SSF48452">
    <property type="entry name" value="TPR-like"/>
    <property type="match status" value="1"/>
</dbReference>
<dbReference type="Gene3D" id="3.40.1580.10">
    <property type="entry name" value="SMI1/KNR4-like"/>
    <property type="match status" value="1"/>
</dbReference>
<dbReference type="Gene3D" id="1.25.40.10">
    <property type="entry name" value="Tetratricopeptide repeat domain"/>
    <property type="match status" value="1"/>
</dbReference>
<dbReference type="AlphaFoldDB" id="A0A1M4WCG4"/>